<dbReference type="Gene3D" id="3.30.750.24">
    <property type="entry name" value="STAS domain"/>
    <property type="match status" value="1"/>
</dbReference>
<dbReference type="EMBL" id="FPIP01000002">
    <property type="protein sequence ID" value="SFW20674.1"/>
    <property type="molecule type" value="Genomic_DNA"/>
</dbReference>
<evidence type="ECO:0000313" key="4">
    <source>
        <dbReference type="EMBL" id="SFW20674.1"/>
    </source>
</evidence>
<dbReference type="PROSITE" id="PS50801">
    <property type="entry name" value="STAS"/>
    <property type="match status" value="1"/>
</dbReference>
<reference evidence="4 5" key="1">
    <citation type="submission" date="2016-11" db="EMBL/GenBank/DDBJ databases">
        <authorList>
            <person name="Jaros S."/>
            <person name="Januszkiewicz K."/>
            <person name="Wedrychowicz H."/>
        </authorList>
    </citation>
    <scope>NUCLEOTIDE SEQUENCE [LARGE SCALE GENOMIC DNA]</scope>
    <source>
        <strain evidence="4 5">YL228</strain>
    </source>
</reference>
<evidence type="ECO:0000256" key="1">
    <source>
        <dbReference type="ARBA" id="ARBA00009013"/>
    </source>
</evidence>
<accession>A0A1K1MBY0</accession>
<proteinExistence type="inferred from homology"/>
<dbReference type="SUPFAM" id="SSF52091">
    <property type="entry name" value="SpoIIaa-like"/>
    <property type="match status" value="1"/>
</dbReference>
<dbReference type="InterPro" id="IPR036513">
    <property type="entry name" value="STAS_dom_sf"/>
</dbReference>
<dbReference type="Pfam" id="PF01740">
    <property type="entry name" value="STAS"/>
    <property type="match status" value="1"/>
</dbReference>
<dbReference type="InterPro" id="IPR003658">
    <property type="entry name" value="Anti-sigma_ant"/>
</dbReference>
<dbReference type="PANTHER" id="PTHR33495">
    <property type="entry name" value="ANTI-SIGMA FACTOR ANTAGONIST TM_1081-RELATED-RELATED"/>
    <property type="match status" value="1"/>
</dbReference>
<dbReference type="PANTHER" id="PTHR33495:SF2">
    <property type="entry name" value="ANTI-SIGMA FACTOR ANTAGONIST TM_1081-RELATED"/>
    <property type="match status" value="1"/>
</dbReference>
<feature type="domain" description="STAS" evidence="3">
    <location>
        <begin position="1"/>
        <end position="101"/>
    </location>
</feature>
<evidence type="ECO:0000313" key="5">
    <source>
        <dbReference type="Proteomes" id="UP000183461"/>
    </source>
</evidence>
<gene>
    <name evidence="4" type="ORF">SAMN02910280_1048</name>
</gene>
<organism evidence="4 5">
    <name type="scientific">Ruminococcus flavefaciens</name>
    <dbReference type="NCBI Taxonomy" id="1265"/>
    <lineage>
        <taxon>Bacteria</taxon>
        <taxon>Bacillati</taxon>
        <taxon>Bacillota</taxon>
        <taxon>Clostridia</taxon>
        <taxon>Eubacteriales</taxon>
        <taxon>Oscillospiraceae</taxon>
        <taxon>Ruminococcus</taxon>
    </lineage>
</organism>
<dbReference type="Proteomes" id="UP000183461">
    <property type="component" value="Unassembled WGS sequence"/>
</dbReference>
<evidence type="ECO:0000259" key="3">
    <source>
        <dbReference type="PROSITE" id="PS50801"/>
    </source>
</evidence>
<dbReference type="RefSeq" id="WP_072299421.1">
    <property type="nucleotide sequence ID" value="NZ_CAMIZA010000004.1"/>
</dbReference>
<sequence>MKIDIKNDNGAAIARLSGEIDHHNAKELRTEIDRFIVTAQPRELAIDLGGITFMDSSGIGLIMGRSKLMKECGGRLEVLNPQPYIRRVLRLAGIERIVKIR</sequence>
<dbReference type="AlphaFoldDB" id="A0A1K1MBY0"/>
<protein>
    <recommendedName>
        <fullName evidence="2">Anti-sigma factor antagonist</fullName>
    </recommendedName>
</protein>
<dbReference type="CDD" id="cd07043">
    <property type="entry name" value="STAS_anti-anti-sigma_factors"/>
    <property type="match status" value="1"/>
</dbReference>
<dbReference type="InterPro" id="IPR002645">
    <property type="entry name" value="STAS_dom"/>
</dbReference>
<evidence type="ECO:0000256" key="2">
    <source>
        <dbReference type="RuleBase" id="RU003749"/>
    </source>
</evidence>
<name>A0A1K1MBY0_RUMFL</name>
<comment type="similarity">
    <text evidence="1 2">Belongs to the anti-sigma-factor antagonist family.</text>
</comment>
<dbReference type="NCBIfam" id="TIGR00377">
    <property type="entry name" value="ant_ant_sig"/>
    <property type="match status" value="1"/>
</dbReference>
<dbReference type="GO" id="GO:0043856">
    <property type="term" value="F:anti-sigma factor antagonist activity"/>
    <property type="evidence" value="ECO:0007669"/>
    <property type="project" value="InterPro"/>
</dbReference>